<reference evidence="1" key="1">
    <citation type="submission" date="2018-02" db="EMBL/GenBank/DDBJ databases">
        <title>Rhizophora mucronata_Transcriptome.</title>
        <authorList>
            <person name="Meera S.P."/>
            <person name="Sreeshan A."/>
            <person name="Augustine A."/>
        </authorList>
    </citation>
    <scope>NUCLEOTIDE SEQUENCE</scope>
    <source>
        <tissue evidence="1">Leaf</tissue>
    </source>
</reference>
<name>A0A2P2JYS0_RHIMU</name>
<sequence>MTIVYEILNEQEPPLSPIWVEIKNSHETQQICKVGCHESC</sequence>
<evidence type="ECO:0000313" key="1">
    <source>
        <dbReference type="EMBL" id="MBW98600.1"/>
    </source>
</evidence>
<dbReference type="AlphaFoldDB" id="A0A2P2JYS0"/>
<organism evidence="1">
    <name type="scientific">Rhizophora mucronata</name>
    <name type="common">Asiatic mangrove</name>
    <dbReference type="NCBI Taxonomy" id="61149"/>
    <lineage>
        <taxon>Eukaryota</taxon>
        <taxon>Viridiplantae</taxon>
        <taxon>Streptophyta</taxon>
        <taxon>Embryophyta</taxon>
        <taxon>Tracheophyta</taxon>
        <taxon>Spermatophyta</taxon>
        <taxon>Magnoliopsida</taxon>
        <taxon>eudicotyledons</taxon>
        <taxon>Gunneridae</taxon>
        <taxon>Pentapetalae</taxon>
        <taxon>rosids</taxon>
        <taxon>fabids</taxon>
        <taxon>Malpighiales</taxon>
        <taxon>Rhizophoraceae</taxon>
        <taxon>Rhizophora</taxon>
    </lineage>
</organism>
<dbReference type="EMBL" id="GGEC01018117">
    <property type="protein sequence ID" value="MBW98600.1"/>
    <property type="molecule type" value="Transcribed_RNA"/>
</dbReference>
<accession>A0A2P2JYS0</accession>
<proteinExistence type="predicted"/>
<protein>
    <submittedName>
        <fullName evidence="1">Uncharacterized protein</fullName>
    </submittedName>
</protein>